<dbReference type="Proteomes" id="UP001529256">
    <property type="component" value="Unassembled WGS sequence"/>
</dbReference>
<reference evidence="4 5" key="3">
    <citation type="submission" date="2023-06" db="EMBL/GenBank/DDBJ databases">
        <authorList>
            <person name="Zeman M."/>
            <person name="Kubasova T."/>
            <person name="Jahodarova E."/>
            <person name="Nykrynova M."/>
            <person name="Rychlik I."/>
        </authorList>
    </citation>
    <scope>NUCLEOTIDE SEQUENCE [LARGE SCALE GENOMIC DNA]</scope>
    <source>
        <strain evidence="4 5">153_Feed</strain>
    </source>
</reference>
<feature type="chain" id="PRO_5046509268" evidence="2">
    <location>
        <begin position="30"/>
        <end position="513"/>
    </location>
</feature>
<feature type="signal peptide" evidence="2">
    <location>
        <begin position="1"/>
        <end position="29"/>
    </location>
</feature>
<dbReference type="EMBL" id="JAUDEA010000012">
    <property type="protein sequence ID" value="MDM8271559.1"/>
    <property type="molecule type" value="Genomic_DNA"/>
</dbReference>
<comment type="subcellular location">
    <subcellularLocation>
        <location evidence="1">Cell envelope</location>
    </subcellularLocation>
</comment>
<dbReference type="InterPro" id="IPR042229">
    <property type="entry name" value="Listeria/Bacterioides_rpt_sf"/>
</dbReference>
<dbReference type="Pfam" id="PF09479">
    <property type="entry name" value="Flg_new"/>
    <property type="match status" value="1"/>
</dbReference>
<keyword evidence="2" id="KW-0732">Signal</keyword>
<sequence>MRQRPGRLAAVALLAVAFAVLLVPMSARAATLPMYRLYNPYTGEHLYTSNSEECSNLWWIGWSFEGTGWEAPSEGKPVYRLFNPYTDDHHYTMDASERDALKKIGWRYEGVGWYSGGGVPLYRQFNPYVTTGTHNYTTSKEENDALVRLGWRGEGVAWYAEGLGDPNATLVHSYKTVSFNSEGGSEVPSQSILMGERVTRPAGPTRAGYTFKGWYSDFEKKVPYDFSAPVTEAMNLYALWEKNVAYRYEAYYIDGLGSTWYDGSSRTLYIKTDNPTGSFRLADAQATETWVMVLQPGEFLDVKDSGLAQNANFLKVPGGYVVQYRFDTEATGAHTIEIRETDPNDPYYQGAVAATFTADFKSYDATVDAWIDEQIARYTTADMTPPEKMRKICAGLLQEFSYLHVDGENLVFLASEPNNPFFVTKRWDSATSPAVLCQIAECVGGFSSIHNCYGDYPRGSLEWQYTHYLCKCVYQGVEYSFQACPTADTGQVDLASVRPIDFGNLSSPVFDRA</sequence>
<comment type="caution">
    <text evidence="4">The sequence shown here is derived from an EMBL/GenBank/DDBJ whole genome shotgun (WGS) entry which is preliminary data.</text>
</comment>
<dbReference type="RefSeq" id="WP_289511636.1">
    <property type="nucleotide sequence ID" value="NZ_JAUDEA010000012.1"/>
</dbReference>
<evidence type="ECO:0000259" key="3">
    <source>
        <dbReference type="Pfam" id="PF18885"/>
    </source>
</evidence>
<organism evidence="4 5">
    <name type="scientific">Thermophilibacter provencensis</name>
    <dbReference type="NCBI Taxonomy" id="1852386"/>
    <lineage>
        <taxon>Bacteria</taxon>
        <taxon>Bacillati</taxon>
        <taxon>Actinomycetota</taxon>
        <taxon>Coriobacteriia</taxon>
        <taxon>Coriobacteriales</taxon>
        <taxon>Atopobiaceae</taxon>
        <taxon>Thermophilibacter</taxon>
    </lineage>
</organism>
<feature type="domain" description="DUF5648" evidence="3">
    <location>
        <begin position="33"/>
        <end position="160"/>
    </location>
</feature>
<proteinExistence type="predicted"/>
<keyword evidence="5" id="KW-1185">Reference proteome</keyword>
<evidence type="ECO:0000256" key="1">
    <source>
        <dbReference type="ARBA" id="ARBA00004196"/>
    </source>
</evidence>
<dbReference type="InterPro" id="IPR043708">
    <property type="entry name" value="DUF5648"/>
</dbReference>
<dbReference type="NCBIfam" id="TIGR02543">
    <property type="entry name" value="List_Bact_rpt"/>
    <property type="match status" value="1"/>
</dbReference>
<protein>
    <submittedName>
        <fullName evidence="4">InlB B-repeat-containing protein</fullName>
    </submittedName>
</protein>
<evidence type="ECO:0000313" key="4">
    <source>
        <dbReference type="EMBL" id="MDM8271559.1"/>
    </source>
</evidence>
<evidence type="ECO:0000313" key="5">
    <source>
        <dbReference type="Proteomes" id="UP001529256"/>
    </source>
</evidence>
<reference evidence="5" key="2">
    <citation type="submission" date="2023-06" db="EMBL/GenBank/DDBJ databases">
        <title>Identification and characterization of horizontal gene transfer across gut microbiota members of farm animals based on homology search.</title>
        <authorList>
            <person name="Zeman M."/>
            <person name="Kubasova T."/>
            <person name="Jahodarova E."/>
            <person name="Nykrynova M."/>
            <person name="Rychlik I."/>
        </authorList>
    </citation>
    <scope>NUCLEOTIDE SEQUENCE [LARGE SCALE GENOMIC DNA]</scope>
    <source>
        <strain evidence="5">153_Feed</strain>
    </source>
</reference>
<reference evidence="4 5" key="1">
    <citation type="submission" date="2023-06" db="EMBL/GenBank/DDBJ databases">
        <title>Identification and characterization of horizontal gene transfer across gut microbiota members of farm animals based on homology search.</title>
        <authorList>
            <person name="Schwarzerova J."/>
            <person name="Nykrynova M."/>
            <person name="Jureckova K."/>
            <person name="Cejkova D."/>
            <person name="Rychlik I."/>
        </authorList>
    </citation>
    <scope>NUCLEOTIDE SEQUENCE [LARGE SCALE GENOMIC DNA]</scope>
    <source>
        <strain evidence="4 5">153_Feed</strain>
    </source>
</reference>
<evidence type="ECO:0000256" key="2">
    <source>
        <dbReference type="SAM" id="SignalP"/>
    </source>
</evidence>
<dbReference type="Pfam" id="PF18885">
    <property type="entry name" value="DUF5648"/>
    <property type="match status" value="1"/>
</dbReference>
<gene>
    <name evidence="4" type="ORF">QUW25_07740</name>
</gene>
<accession>A0ABT7V4N1</accession>
<dbReference type="Gene3D" id="2.60.40.4270">
    <property type="entry name" value="Listeria-Bacteroides repeat domain"/>
    <property type="match status" value="1"/>
</dbReference>
<dbReference type="InterPro" id="IPR013378">
    <property type="entry name" value="InlB-like_B-rpt"/>
</dbReference>
<name>A0ABT7V4N1_9ACTN</name>